<evidence type="ECO:0000256" key="6">
    <source>
        <dbReference type="ARBA" id="ARBA00022525"/>
    </source>
</evidence>
<dbReference type="InterPro" id="IPR052418">
    <property type="entry name" value="Apolipoprotein_B"/>
</dbReference>
<dbReference type="Gene3D" id="2.20.80.10">
    <property type="entry name" value="Lipovitellin-phosvitin complex, chain A, domain 4"/>
    <property type="match status" value="1"/>
</dbReference>
<keyword evidence="5" id="KW-0963">Cytoplasm</keyword>
<dbReference type="InterPro" id="IPR015255">
    <property type="entry name" value="Vitellinogen_open_b-sht"/>
</dbReference>
<evidence type="ECO:0000256" key="10">
    <source>
        <dbReference type="ARBA" id="ARBA00022710"/>
    </source>
</evidence>
<sequence>MKDSFAISQIGARVEGWDRELDSMFFGFPSNSPNEPSLSNPKLRDVISRTGKREKYMQKDAEIAIVDAKMAVSDVNIIHTPLLLSIVKRLISRVCRFTRDTSPATPSAHPPWMSLHMKTFGNEIYYRHLHGIEEVMKAFNTLNPAERIRLLNMGQDVNLQKSWLATESAYIIPTTAGMPLNLSITASVALDVHASGKIDIFNLLQGRGGISGRLKPSVGVEVVGSMLVDGHVAQSGVQLVSTLHSSTVVEGRFDINGSELVRVDLAMPRDKIDIMNISSSLVLIHGSGDAAVQRSREPLDGVTSDRMELVGCSGYQDKLGANLCWNVQYPNASRVPESPFFPLTGPAQLQVALHKTDPTLTTYQIRYTWERRKLYRTFLLSVNTPGTATSREHSISYNVNFGSQIIYLDLHSPQANISARGKCAGEYLIDKGQLPALTERY</sequence>
<dbReference type="GO" id="GO:0005811">
    <property type="term" value="C:lipid droplet"/>
    <property type="evidence" value="ECO:0007669"/>
    <property type="project" value="UniProtKB-SubCell"/>
</dbReference>
<keyword evidence="14" id="KW-0325">Glycoprotein</keyword>
<keyword evidence="4" id="KW-0813">Transport</keyword>
<comment type="subcellular location">
    <subcellularLocation>
        <location evidence="1">Cytoplasm</location>
    </subcellularLocation>
    <subcellularLocation>
        <location evidence="2">Lipid droplet</location>
    </subcellularLocation>
    <subcellularLocation>
        <location evidence="3">Secreted</location>
    </subcellularLocation>
</comment>
<dbReference type="EMBL" id="JACEEZ010025474">
    <property type="protein sequence ID" value="KAG0700406.1"/>
    <property type="molecule type" value="Genomic_DNA"/>
</dbReference>
<proteinExistence type="predicted"/>
<protein>
    <submittedName>
        <fullName evidence="18">Apolipophorin</fullName>
    </submittedName>
</protein>
<dbReference type="GO" id="GO:0005319">
    <property type="term" value="F:lipid transporter activity"/>
    <property type="evidence" value="ECO:0007669"/>
    <property type="project" value="InterPro"/>
</dbReference>
<evidence type="ECO:0000256" key="7">
    <source>
        <dbReference type="ARBA" id="ARBA00022548"/>
    </source>
</evidence>
<keyword evidence="13" id="KW-1207">Sterol metabolism</keyword>
<dbReference type="GO" id="GO:0005737">
    <property type="term" value="C:cytoplasm"/>
    <property type="evidence" value="ECO:0007669"/>
    <property type="project" value="UniProtKB-SubCell"/>
</dbReference>
<evidence type="ECO:0000256" key="14">
    <source>
        <dbReference type="ARBA" id="ARBA00023180"/>
    </source>
</evidence>
<dbReference type="SUPFAM" id="SSF56968">
    <property type="entry name" value="Lipovitellin-phosvitin complex, beta-sheet shell regions"/>
    <property type="match status" value="1"/>
</dbReference>
<dbReference type="GO" id="GO:0034361">
    <property type="term" value="C:very-low-density lipoprotein particle"/>
    <property type="evidence" value="ECO:0007669"/>
    <property type="project" value="UniProtKB-KW"/>
</dbReference>
<keyword evidence="12" id="KW-0443">Lipid metabolism</keyword>
<dbReference type="GO" id="GO:0008203">
    <property type="term" value="P:cholesterol metabolic process"/>
    <property type="evidence" value="ECO:0007669"/>
    <property type="project" value="UniProtKB-KW"/>
</dbReference>
<keyword evidence="6" id="KW-0964">Secreted</keyword>
<dbReference type="Proteomes" id="UP000770661">
    <property type="component" value="Unassembled WGS sequence"/>
</dbReference>
<evidence type="ECO:0000256" key="5">
    <source>
        <dbReference type="ARBA" id="ARBA00022490"/>
    </source>
</evidence>
<keyword evidence="11" id="KW-0445">Lipid transport</keyword>
<dbReference type="PANTHER" id="PTHR13769:SF1">
    <property type="entry name" value="APOLIPOPROTEIN B-100"/>
    <property type="match status" value="1"/>
</dbReference>
<evidence type="ECO:0000313" key="18">
    <source>
        <dbReference type="EMBL" id="KAG0700406.1"/>
    </source>
</evidence>
<reference evidence="18" key="1">
    <citation type="submission" date="2020-07" db="EMBL/GenBank/DDBJ databases">
        <title>The High-quality genome of the commercially important snow crab, Chionoecetes opilio.</title>
        <authorList>
            <person name="Jeong J.-H."/>
            <person name="Ryu S."/>
        </authorList>
    </citation>
    <scope>NUCLEOTIDE SEQUENCE</scope>
    <source>
        <strain evidence="18">MADBK_172401_WGS</strain>
        <tissue evidence="18">Digestive gland</tissue>
    </source>
</reference>
<evidence type="ECO:0000259" key="17">
    <source>
        <dbReference type="SMART" id="SM01169"/>
    </source>
</evidence>
<dbReference type="InterPro" id="IPR015819">
    <property type="entry name" value="Lipid_transp_b-sht_shell"/>
</dbReference>
<evidence type="ECO:0000256" key="8">
    <source>
        <dbReference type="ARBA" id="ARBA00022674"/>
    </source>
</evidence>
<keyword evidence="16" id="KW-0850">VLDL</keyword>
<dbReference type="SMART" id="SM01169">
    <property type="entry name" value="DUF1943"/>
    <property type="match status" value="1"/>
</dbReference>
<evidence type="ECO:0000256" key="2">
    <source>
        <dbReference type="ARBA" id="ARBA00004502"/>
    </source>
</evidence>
<keyword evidence="8" id="KW-0358">Heparin-binding</keyword>
<keyword evidence="10" id="KW-0427">LDL</keyword>
<dbReference type="Pfam" id="PF06448">
    <property type="entry name" value="DUF1081"/>
    <property type="match status" value="1"/>
</dbReference>
<evidence type="ECO:0000313" key="19">
    <source>
        <dbReference type="Proteomes" id="UP000770661"/>
    </source>
</evidence>
<dbReference type="Pfam" id="PF09172">
    <property type="entry name" value="Vit_open_b-sht"/>
    <property type="match status" value="1"/>
</dbReference>
<evidence type="ECO:0000256" key="16">
    <source>
        <dbReference type="ARBA" id="ARBA00023313"/>
    </source>
</evidence>
<evidence type="ECO:0000256" key="3">
    <source>
        <dbReference type="ARBA" id="ARBA00004613"/>
    </source>
</evidence>
<feature type="domain" description="Vitellinogen open beta-sheet" evidence="17">
    <location>
        <begin position="46"/>
        <end position="284"/>
    </location>
</feature>
<comment type="caution">
    <text evidence="18">The sequence shown here is derived from an EMBL/GenBank/DDBJ whole genome shotgun (WGS) entry which is preliminary data.</text>
</comment>
<keyword evidence="15" id="KW-0753">Steroid metabolism</keyword>
<organism evidence="18 19">
    <name type="scientific">Chionoecetes opilio</name>
    <name type="common">Atlantic snow crab</name>
    <name type="synonym">Cancer opilio</name>
    <dbReference type="NCBI Taxonomy" id="41210"/>
    <lineage>
        <taxon>Eukaryota</taxon>
        <taxon>Metazoa</taxon>
        <taxon>Ecdysozoa</taxon>
        <taxon>Arthropoda</taxon>
        <taxon>Crustacea</taxon>
        <taxon>Multicrustacea</taxon>
        <taxon>Malacostraca</taxon>
        <taxon>Eumalacostraca</taxon>
        <taxon>Eucarida</taxon>
        <taxon>Decapoda</taxon>
        <taxon>Pleocyemata</taxon>
        <taxon>Brachyura</taxon>
        <taxon>Eubrachyura</taxon>
        <taxon>Majoidea</taxon>
        <taxon>Majidae</taxon>
        <taxon>Chionoecetes</taxon>
    </lineage>
</organism>
<evidence type="ECO:0000256" key="15">
    <source>
        <dbReference type="ARBA" id="ARBA00023221"/>
    </source>
</evidence>
<evidence type="ECO:0000256" key="9">
    <source>
        <dbReference type="ARBA" id="ARBA00022677"/>
    </source>
</evidence>
<evidence type="ECO:0000256" key="1">
    <source>
        <dbReference type="ARBA" id="ARBA00004496"/>
    </source>
</evidence>
<keyword evidence="9" id="KW-0551">Lipid droplet</keyword>
<dbReference type="InterPro" id="IPR009454">
    <property type="entry name" value="Lipid_transpt_open_b-sht"/>
</dbReference>
<dbReference type="OrthoDB" id="6484170at2759"/>
<dbReference type="PANTHER" id="PTHR13769">
    <property type="entry name" value="APOLIPOPROTEIN B"/>
    <property type="match status" value="1"/>
</dbReference>
<dbReference type="GO" id="GO:0008201">
    <property type="term" value="F:heparin binding"/>
    <property type="evidence" value="ECO:0007669"/>
    <property type="project" value="UniProtKB-KW"/>
</dbReference>
<dbReference type="GO" id="GO:0034362">
    <property type="term" value="C:low-density lipoprotein particle"/>
    <property type="evidence" value="ECO:0007669"/>
    <property type="project" value="UniProtKB-KW"/>
</dbReference>
<keyword evidence="7" id="KW-0153">Cholesterol metabolism</keyword>
<dbReference type="AlphaFoldDB" id="A0A8J8WD73"/>
<accession>A0A8J8WD73</accession>
<evidence type="ECO:0000256" key="13">
    <source>
        <dbReference type="ARBA" id="ARBA00023166"/>
    </source>
</evidence>
<name>A0A8J8WD73_CHIOP</name>
<evidence type="ECO:0000256" key="11">
    <source>
        <dbReference type="ARBA" id="ARBA00023055"/>
    </source>
</evidence>
<gene>
    <name evidence="18" type="primary">APLP_2</name>
    <name evidence="18" type="ORF">GWK47_025558</name>
</gene>
<evidence type="ECO:0000256" key="12">
    <source>
        <dbReference type="ARBA" id="ARBA00023098"/>
    </source>
</evidence>
<evidence type="ECO:0000256" key="4">
    <source>
        <dbReference type="ARBA" id="ARBA00022448"/>
    </source>
</evidence>
<keyword evidence="19" id="KW-1185">Reference proteome</keyword>